<feature type="domain" description="O-methyltransferase dimerisation" evidence="6">
    <location>
        <begin position="66"/>
        <end position="156"/>
    </location>
</feature>
<proteinExistence type="predicted"/>
<accession>A0ABP0YRZ6</accession>
<reference evidence="7 8" key="1">
    <citation type="submission" date="2024-03" db="EMBL/GenBank/DDBJ databases">
        <authorList>
            <person name="Gkanogiannis A."/>
            <person name="Becerra Lopez-Lavalle L."/>
        </authorList>
    </citation>
    <scope>NUCLEOTIDE SEQUENCE [LARGE SCALE GENOMIC DNA]</scope>
</reference>
<dbReference type="SUPFAM" id="SSF46785">
    <property type="entry name" value="Winged helix' DNA-binding domain"/>
    <property type="match status" value="1"/>
</dbReference>
<feature type="chain" id="PRO_5046457430" evidence="4">
    <location>
        <begin position="19"/>
        <end position="404"/>
    </location>
</feature>
<dbReference type="InterPro" id="IPR001077">
    <property type="entry name" value="COMT_C"/>
</dbReference>
<keyword evidence="8" id="KW-1185">Reference proteome</keyword>
<evidence type="ECO:0000313" key="8">
    <source>
        <dbReference type="Proteomes" id="UP001642487"/>
    </source>
</evidence>
<dbReference type="Proteomes" id="UP001642487">
    <property type="component" value="Chromosome 5"/>
</dbReference>
<evidence type="ECO:0000313" key="7">
    <source>
        <dbReference type="EMBL" id="CAK9323124.1"/>
    </source>
</evidence>
<dbReference type="Pfam" id="PF00891">
    <property type="entry name" value="Methyltransf_2"/>
    <property type="match status" value="1"/>
</dbReference>
<dbReference type="InterPro" id="IPR016461">
    <property type="entry name" value="COMT-like"/>
</dbReference>
<keyword evidence="4" id="KW-0732">Signal</keyword>
<evidence type="ECO:0000256" key="1">
    <source>
        <dbReference type="ARBA" id="ARBA00022603"/>
    </source>
</evidence>
<dbReference type="InterPro" id="IPR029063">
    <property type="entry name" value="SAM-dependent_MTases_sf"/>
</dbReference>
<dbReference type="InterPro" id="IPR036388">
    <property type="entry name" value="WH-like_DNA-bd_sf"/>
</dbReference>
<evidence type="ECO:0000259" key="6">
    <source>
        <dbReference type="Pfam" id="PF08100"/>
    </source>
</evidence>
<dbReference type="InterPro" id="IPR012967">
    <property type="entry name" value="COMT_dimerisation"/>
</dbReference>
<dbReference type="InterPro" id="IPR036390">
    <property type="entry name" value="WH_DNA-bd_sf"/>
</dbReference>
<dbReference type="EMBL" id="OZ021739">
    <property type="protein sequence ID" value="CAK9323124.1"/>
    <property type="molecule type" value="Genomic_DNA"/>
</dbReference>
<sequence length="404" mass="44815">MCKIVILCHVIEVLMIECDVLTEYSVQVVTLKIKMVVGKEKTPMEQDNATTTAESERQSKARLAILELANMISVPMSLNAIVRLNVADAIWQEGSNSPLSASEILARVVPSGGDADNLERILRMLTSYGVFEEHLSPNSSNRRYSLTDVGKTLVTDSDGLSYAPYVLQHHQDALMRAWPRVHEAATDATTEPFVRANGEPAYSYYGKKTEMNELMQRAMAGVSVPFMKAVLDGYNGFKGVEKLVDVGGSAGDCLRMILQKHPHIKEGINFDLPEVVARAPSIPGVSHVGGDMFKSIPAGDVIFMKWVLSTWTDDECKIILENCCKSLPAGGKLIACEPTLPEKTDDSHRTRALLSNDVFIMTIYKAKSKQRTEEQFRQLGLSAGFSALRPFHIDYFYCLLEFQK</sequence>
<organism evidence="7 8">
    <name type="scientific">Citrullus colocynthis</name>
    <name type="common">colocynth</name>
    <dbReference type="NCBI Taxonomy" id="252529"/>
    <lineage>
        <taxon>Eukaryota</taxon>
        <taxon>Viridiplantae</taxon>
        <taxon>Streptophyta</taxon>
        <taxon>Embryophyta</taxon>
        <taxon>Tracheophyta</taxon>
        <taxon>Spermatophyta</taxon>
        <taxon>Magnoliopsida</taxon>
        <taxon>eudicotyledons</taxon>
        <taxon>Gunneridae</taxon>
        <taxon>Pentapetalae</taxon>
        <taxon>rosids</taxon>
        <taxon>fabids</taxon>
        <taxon>Cucurbitales</taxon>
        <taxon>Cucurbitaceae</taxon>
        <taxon>Benincaseae</taxon>
        <taxon>Citrullus</taxon>
    </lineage>
</organism>
<protein>
    <submittedName>
        <fullName evidence="7">Uncharacterized protein</fullName>
    </submittedName>
</protein>
<evidence type="ECO:0000256" key="3">
    <source>
        <dbReference type="ARBA" id="ARBA00022691"/>
    </source>
</evidence>
<keyword evidence="1" id="KW-0489">Methyltransferase</keyword>
<dbReference type="PIRSF" id="PIRSF005739">
    <property type="entry name" value="O-mtase"/>
    <property type="match status" value="1"/>
</dbReference>
<dbReference type="PANTHER" id="PTHR11746">
    <property type="entry name" value="O-METHYLTRANSFERASE"/>
    <property type="match status" value="1"/>
</dbReference>
<evidence type="ECO:0000256" key="4">
    <source>
        <dbReference type="SAM" id="SignalP"/>
    </source>
</evidence>
<dbReference type="Gene3D" id="1.10.10.10">
    <property type="entry name" value="Winged helix-like DNA-binding domain superfamily/Winged helix DNA-binding domain"/>
    <property type="match status" value="1"/>
</dbReference>
<gene>
    <name evidence="7" type="ORF">CITCOLO1_LOCUS15295</name>
</gene>
<dbReference type="Gene3D" id="3.40.50.150">
    <property type="entry name" value="Vaccinia Virus protein VP39"/>
    <property type="match status" value="1"/>
</dbReference>
<evidence type="ECO:0000256" key="2">
    <source>
        <dbReference type="ARBA" id="ARBA00022679"/>
    </source>
</evidence>
<feature type="signal peptide" evidence="4">
    <location>
        <begin position="1"/>
        <end position="18"/>
    </location>
</feature>
<dbReference type="PROSITE" id="PS51683">
    <property type="entry name" value="SAM_OMT_II"/>
    <property type="match status" value="1"/>
</dbReference>
<keyword evidence="2" id="KW-0808">Transferase</keyword>
<dbReference type="Pfam" id="PF08100">
    <property type="entry name" value="Dimerisation"/>
    <property type="match status" value="1"/>
</dbReference>
<feature type="domain" description="O-methyltransferase C-terminal" evidence="5">
    <location>
        <begin position="181"/>
        <end position="386"/>
    </location>
</feature>
<name>A0ABP0YRZ6_9ROSI</name>
<evidence type="ECO:0000259" key="5">
    <source>
        <dbReference type="Pfam" id="PF00891"/>
    </source>
</evidence>
<dbReference type="SUPFAM" id="SSF53335">
    <property type="entry name" value="S-adenosyl-L-methionine-dependent methyltransferases"/>
    <property type="match status" value="1"/>
</dbReference>
<keyword evidence="3" id="KW-0949">S-adenosyl-L-methionine</keyword>